<proteinExistence type="inferred from homology"/>
<dbReference type="PRINTS" id="PR01036">
    <property type="entry name" value="TCRTETB"/>
</dbReference>
<dbReference type="SUPFAM" id="SSF103473">
    <property type="entry name" value="MFS general substrate transporter"/>
    <property type="match status" value="1"/>
</dbReference>
<keyword evidence="7 9" id="KW-0472">Membrane</keyword>
<dbReference type="GO" id="GO:0005886">
    <property type="term" value="C:plasma membrane"/>
    <property type="evidence" value="ECO:0007669"/>
    <property type="project" value="UniProtKB-SubCell"/>
</dbReference>
<evidence type="ECO:0000313" key="12">
    <source>
        <dbReference type="Proteomes" id="UP000249340"/>
    </source>
</evidence>
<feature type="transmembrane region" description="Helical" evidence="9">
    <location>
        <begin position="390"/>
        <end position="416"/>
    </location>
</feature>
<feature type="region of interest" description="Disordered" evidence="8">
    <location>
        <begin position="492"/>
        <end position="513"/>
    </location>
</feature>
<evidence type="ECO:0000256" key="8">
    <source>
        <dbReference type="SAM" id="MobiDB-lite"/>
    </source>
</evidence>
<organism evidence="11 12">
    <name type="scientific">Peterkaempfera bronchialis</name>
    <dbReference type="NCBI Taxonomy" id="2126346"/>
    <lineage>
        <taxon>Bacteria</taxon>
        <taxon>Bacillati</taxon>
        <taxon>Actinomycetota</taxon>
        <taxon>Actinomycetes</taxon>
        <taxon>Kitasatosporales</taxon>
        <taxon>Streptomycetaceae</taxon>
        <taxon>Peterkaempfera</taxon>
    </lineage>
</organism>
<keyword evidence="3" id="KW-0813">Transport</keyword>
<feature type="transmembrane region" description="Helical" evidence="9">
    <location>
        <begin position="467"/>
        <end position="485"/>
    </location>
</feature>
<feature type="transmembrane region" description="Helical" evidence="9">
    <location>
        <begin position="302"/>
        <end position="320"/>
    </location>
</feature>
<dbReference type="PROSITE" id="PS50850">
    <property type="entry name" value="MFS"/>
    <property type="match status" value="1"/>
</dbReference>
<evidence type="ECO:0000256" key="5">
    <source>
        <dbReference type="ARBA" id="ARBA00022692"/>
    </source>
</evidence>
<protein>
    <submittedName>
        <fullName evidence="11">MFS transporter</fullName>
    </submittedName>
</protein>
<feature type="transmembrane region" description="Helical" evidence="9">
    <location>
        <begin position="74"/>
        <end position="92"/>
    </location>
</feature>
<keyword evidence="6 9" id="KW-1133">Transmembrane helix</keyword>
<feature type="transmembrane region" description="Helical" evidence="9">
    <location>
        <begin position="162"/>
        <end position="181"/>
    </location>
</feature>
<dbReference type="EMBL" id="CP031264">
    <property type="protein sequence ID" value="AXI80356.1"/>
    <property type="molecule type" value="Genomic_DNA"/>
</dbReference>
<comment type="similarity">
    <text evidence="2">Belongs to the major facilitator superfamily. TCR/Tet family.</text>
</comment>
<reference evidence="12" key="1">
    <citation type="submission" date="2018-07" db="EMBL/GenBank/DDBJ databases">
        <title>Streptacidiphilus bronchialis DSM 106435 chromosome.</title>
        <authorList>
            <person name="Batra D."/>
            <person name="Gulvik C.A."/>
        </authorList>
    </citation>
    <scope>NUCLEOTIDE SEQUENCE [LARGE SCALE GENOMIC DNA]</scope>
    <source>
        <strain evidence="12">DSM 106435</strain>
    </source>
</reference>
<keyword evidence="12" id="KW-1185">Reference proteome</keyword>
<keyword evidence="4" id="KW-1003">Cell membrane</keyword>
<evidence type="ECO:0000256" key="4">
    <source>
        <dbReference type="ARBA" id="ARBA00022475"/>
    </source>
</evidence>
<sequence length="513" mass="53186">MTHRQIMEALSGLLLGLFVAILSSTVVSNALPRIVTDLHGSQSAYTWVVTATLLATTVSTPIWGKLADLTSKKLLIQLSLAVFIAGSALAGLSHNTGMLISCRVVQGLGAGGLTALAQVILATMIPPRERGKYNGYLGAVMAIGTIGGPLLGGVIVDTSWLGWRWCFYVGVPFAVAALIVLQRTLKLPVVRREVTVDYLGSVLVSAAVSLLLIWVSLAGSSFAWGSWQTAAMVGGAVLLAVLFVLVELRAAEPIIPMHLFRERTVTLSVVASLAVGTAMFGATVFLSQYYQISRGKSPTISGVMTLPMIAGLFLSSTVVGRLITATGRWKRYLLIGGALLTVGFALMGTVRADTSLVLLGVYMFLVGTGVGMTMQNLVLAVQNTVPMHELGAASSVVAFFRTMGGAIGVSALGAVLGAHVKTYTADGLTALGVTTGGGSGSLPDVHTLPAPIARVVESAYGHASGDIFLIAAPIALLSLVAMAFIKEVPLRTAQSPEQPTEEKAAAASTAAQG</sequence>
<feature type="transmembrane region" description="Helical" evidence="9">
    <location>
        <begin position="356"/>
        <end position="378"/>
    </location>
</feature>
<dbReference type="RefSeq" id="WP_111493825.1">
    <property type="nucleotide sequence ID" value="NZ_CP031264.1"/>
</dbReference>
<evidence type="ECO:0000256" key="2">
    <source>
        <dbReference type="ARBA" id="ARBA00007520"/>
    </source>
</evidence>
<dbReference type="PANTHER" id="PTHR23501:SF197">
    <property type="entry name" value="COMD"/>
    <property type="match status" value="1"/>
</dbReference>
<evidence type="ECO:0000259" key="10">
    <source>
        <dbReference type="PROSITE" id="PS50850"/>
    </source>
</evidence>
<dbReference type="InterPro" id="IPR011701">
    <property type="entry name" value="MFS"/>
</dbReference>
<feature type="transmembrane region" description="Helical" evidence="9">
    <location>
        <begin position="269"/>
        <end position="290"/>
    </location>
</feature>
<feature type="transmembrane region" description="Helical" evidence="9">
    <location>
        <begin position="104"/>
        <end position="124"/>
    </location>
</feature>
<gene>
    <name evidence="11" type="ORF">C7M71_026115</name>
</gene>
<evidence type="ECO:0000313" key="11">
    <source>
        <dbReference type="EMBL" id="AXI80356.1"/>
    </source>
</evidence>
<dbReference type="Proteomes" id="UP000249340">
    <property type="component" value="Chromosome"/>
</dbReference>
<dbReference type="OrthoDB" id="3846112at2"/>
<evidence type="ECO:0000256" key="1">
    <source>
        <dbReference type="ARBA" id="ARBA00004651"/>
    </source>
</evidence>
<name>A0A345T301_9ACTN</name>
<dbReference type="CDD" id="cd17502">
    <property type="entry name" value="MFS_Azr1_MDR_like"/>
    <property type="match status" value="1"/>
</dbReference>
<evidence type="ECO:0000256" key="9">
    <source>
        <dbReference type="SAM" id="Phobius"/>
    </source>
</evidence>
<dbReference type="InterPro" id="IPR020846">
    <property type="entry name" value="MFS_dom"/>
</dbReference>
<dbReference type="GO" id="GO:0022857">
    <property type="term" value="F:transmembrane transporter activity"/>
    <property type="evidence" value="ECO:0007669"/>
    <property type="project" value="InterPro"/>
</dbReference>
<keyword evidence="5 9" id="KW-0812">Transmembrane</keyword>
<evidence type="ECO:0000256" key="3">
    <source>
        <dbReference type="ARBA" id="ARBA00022448"/>
    </source>
</evidence>
<dbReference type="Pfam" id="PF07690">
    <property type="entry name" value="MFS_1"/>
    <property type="match status" value="1"/>
</dbReference>
<feature type="transmembrane region" description="Helical" evidence="9">
    <location>
        <begin position="230"/>
        <end position="248"/>
    </location>
</feature>
<feature type="domain" description="Major facilitator superfamily (MFS) profile" evidence="10">
    <location>
        <begin position="9"/>
        <end position="490"/>
    </location>
</feature>
<feature type="transmembrane region" description="Helical" evidence="9">
    <location>
        <begin position="202"/>
        <end position="224"/>
    </location>
</feature>
<dbReference type="Gene3D" id="1.20.1720.10">
    <property type="entry name" value="Multidrug resistance protein D"/>
    <property type="match status" value="1"/>
</dbReference>
<comment type="subcellular location">
    <subcellularLocation>
        <location evidence="1">Cell membrane</location>
        <topology evidence="1">Multi-pass membrane protein</topology>
    </subcellularLocation>
</comment>
<feature type="transmembrane region" description="Helical" evidence="9">
    <location>
        <begin position="44"/>
        <end position="62"/>
    </location>
</feature>
<dbReference type="InterPro" id="IPR036259">
    <property type="entry name" value="MFS_trans_sf"/>
</dbReference>
<dbReference type="AlphaFoldDB" id="A0A345T301"/>
<feature type="transmembrane region" description="Helical" evidence="9">
    <location>
        <begin position="332"/>
        <end position="350"/>
    </location>
</feature>
<dbReference type="KEGG" id="stri:C7M71_026115"/>
<accession>A0A345T301</accession>
<feature type="transmembrane region" description="Helical" evidence="9">
    <location>
        <begin position="136"/>
        <end position="156"/>
    </location>
</feature>
<evidence type="ECO:0000256" key="7">
    <source>
        <dbReference type="ARBA" id="ARBA00023136"/>
    </source>
</evidence>
<dbReference type="Gene3D" id="1.20.1250.20">
    <property type="entry name" value="MFS general substrate transporter like domains"/>
    <property type="match status" value="1"/>
</dbReference>
<evidence type="ECO:0000256" key="6">
    <source>
        <dbReference type="ARBA" id="ARBA00022989"/>
    </source>
</evidence>
<dbReference type="PANTHER" id="PTHR23501">
    <property type="entry name" value="MAJOR FACILITATOR SUPERFAMILY"/>
    <property type="match status" value="1"/>
</dbReference>
<dbReference type="FunFam" id="1.20.1720.10:FF:000004">
    <property type="entry name" value="EmrB/QacA family drug resistance transporter"/>
    <property type="match status" value="1"/>
</dbReference>